<reference evidence="5" key="1">
    <citation type="submission" date="2019-08" db="EMBL/GenBank/DDBJ databases">
        <authorList>
            <person name="Kucharzyk K."/>
            <person name="Murdoch R.W."/>
            <person name="Higgins S."/>
            <person name="Loffler F."/>
        </authorList>
    </citation>
    <scope>NUCLEOTIDE SEQUENCE</scope>
</reference>
<protein>
    <submittedName>
        <fullName evidence="5">HTH-type transcriptional activator RhaR</fullName>
    </submittedName>
</protein>
<evidence type="ECO:0000256" key="1">
    <source>
        <dbReference type="ARBA" id="ARBA00023015"/>
    </source>
</evidence>
<dbReference type="Gene3D" id="1.10.10.60">
    <property type="entry name" value="Homeodomain-like"/>
    <property type="match status" value="1"/>
</dbReference>
<dbReference type="AlphaFoldDB" id="A0A644XLP4"/>
<keyword evidence="2" id="KW-0238">DNA-binding</keyword>
<proteinExistence type="predicted"/>
<evidence type="ECO:0000259" key="4">
    <source>
        <dbReference type="PROSITE" id="PS01124"/>
    </source>
</evidence>
<dbReference type="SUPFAM" id="SSF46689">
    <property type="entry name" value="Homeodomain-like"/>
    <property type="match status" value="1"/>
</dbReference>
<dbReference type="PANTHER" id="PTHR43280:SF2">
    <property type="entry name" value="HTH-TYPE TRANSCRIPTIONAL REGULATOR EXSA"/>
    <property type="match status" value="1"/>
</dbReference>
<dbReference type="SMART" id="SM00342">
    <property type="entry name" value="HTH_ARAC"/>
    <property type="match status" value="1"/>
</dbReference>
<dbReference type="GO" id="GO:0043565">
    <property type="term" value="F:sequence-specific DNA binding"/>
    <property type="evidence" value="ECO:0007669"/>
    <property type="project" value="InterPro"/>
</dbReference>
<evidence type="ECO:0000313" key="5">
    <source>
        <dbReference type="EMBL" id="MPM15143.1"/>
    </source>
</evidence>
<dbReference type="Pfam" id="PF10114">
    <property type="entry name" value="PocR"/>
    <property type="match status" value="1"/>
</dbReference>
<feature type="domain" description="HTH araC/xylS-type" evidence="4">
    <location>
        <begin position="176"/>
        <end position="274"/>
    </location>
</feature>
<evidence type="ECO:0000256" key="3">
    <source>
        <dbReference type="ARBA" id="ARBA00023163"/>
    </source>
</evidence>
<dbReference type="InterPro" id="IPR018771">
    <property type="entry name" value="PocR_dom"/>
</dbReference>
<dbReference type="GO" id="GO:0003700">
    <property type="term" value="F:DNA-binding transcription factor activity"/>
    <property type="evidence" value="ECO:0007669"/>
    <property type="project" value="InterPro"/>
</dbReference>
<dbReference type="InterPro" id="IPR009057">
    <property type="entry name" value="Homeodomain-like_sf"/>
</dbReference>
<name>A0A644XLP4_9ZZZZ</name>
<gene>
    <name evidence="5" type="primary">rhaR_56</name>
    <name evidence="5" type="ORF">SDC9_61509</name>
</gene>
<dbReference type="InterPro" id="IPR018060">
    <property type="entry name" value="HTH_AraC"/>
</dbReference>
<dbReference type="PROSITE" id="PS00041">
    <property type="entry name" value="HTH_ARAC_FAMILY_1"/>
    <property type="match status" value="1"/>
</dbReference>
<accession>A0A644XLP4</accession>
<keyword evidence="3" id="KW-0804">Transcription</keyword>
<dbReference type="PROSITE" id="PS01124">
    <property type="entry name" value="HTH_ARAC_FAMILY_2"/>
    <property type="match status" value="1"/>
</dbReference>
<dbReference type="EMBL" id="VSSQ01002393">
    <property type="protein sequence ID" value="MPM15143.1"/>
    <property type="molecule type" value="Genomic_DNA"/>
</dbReference>
<keyword evidence="1" id="KW-0805">Transcription regulation</keyword>
<organism evidence="5">
    <name type="scientific">bioreactor metagenome</name>
    <dbReference type="NCBI Taxonomy" id="1076179"/>
    <lineage>
        <taxon>unclassified sequences</taxon>
        <taxon>metagenomes</taxon>
        <taxon>ecological metagenomes</taxon>
    </lineage>
</organism>
<sequence length="282" mass="32115">MKSIYDFEKLAELLKSLYLITGRKITLKSSDFNDVITSNNPCEFCRVIQSAPQGFDKCLACDTKALVFARKQNKAYLYRCHAGLMEAAIPVMEKGHLQAYLMYGQILDDSPLERQWKDIERRCQWHSDLPKLKEAFYKLDQLSMKTLLAYADVLSACASYIWLHEYVRQSELTEPQLLSAYIEANYSRPLTLGVISTELGIGKTKLCETARKSFSCSVQQLIRKQRVEAAIKLMSADNMPISAIAEAVGIADSNYFVKIFKAYTGFTPLHYKKLMLQKSVNL</sequence>
<dbReference type="InterPro" id="IPR018062">
    <property type="entry name" value="HTH_AraC-typ_CS"/>
</dbReference>
<comment type="caution">
    <text evidence="5">The sequence shown here is derived from an EMBL/GenBank/DDBJ whole genome shotgun (WGS) entry which is preliminary data.</text>
</comment>
<evidence type="ECO:0000256" key="2">
    <source>
        <dbReference type="ARBA" id="ARBA00023125"/>
    </source>
</evidence>
<dbReference type="PANTHER" id="PTHR43280">
    <property type="entry name" value="ARAC-FAMILY TRANSCRIPTIONAL REGULATOR"/>
    <property type="match status" value="1"/>
</dbReference>
<dbReference type="Pfam" id="PF12833">
    <property type="entry name" value="HTH_18"/>
    <property type="match status" value="1"/>
</dbReference>